<dbReference type="EMBL" id="CP132507">
    <property type="protein sequence ID" value="WNO03927.1"/>
    <property type="molecule type" value="Genomic_DNA"/>
</dbReference>
<evidence type="ECO:0000313" key="2">
    <source>
        <dbReference type="Proteomes" id="UP001302257"/>
    </source>
</evidence>
<protein>
    <submittedName>
        <fullName evidence="1">Uncharacterized protein</fullName>
    </submittedName>
</protein>
<reference evidence="1 2" key="1">
    <citation type="submission" date="2023-08" db="EMBL/GenBank/DDBJ databases">
        <title>Rhodoferax potami sp. nov. and Rhodoferax mekongensis sp. nov., isolated from the Mekong River in Thailand.</title>
        <authorList>
            <person name="Kitikhun S."/>
            <person name="Charoenyingcharoen P."/>
            <person name="Siriarchawattana P."/>
            <person name="Likhitrattanapisal S."/>
            <person name="Nilsakha T."/>
            <person name="Chanpet A."/>
            <person name="Rattanawaree P."/>
            <person name="Ingsriswang S."/>
        </authorList>
    </citation>
    <scope>NUCLEOTIDE SEQUENCE [LARGE SCALE GENOMIC DNA]</scope>
    <source>
        <strain evidence="1 2">TBRC 17307</strain>
    </source>
</reference>
<name>A0ABZ0AWU2_9BURK</name>
<dbReference type="RefSeq" id="WP_313866798.1">
    <property type="nucleotide sequence ID" value="NZ_CP132507.1"/>
</dbReference>
<proteinExistence type="predicted"/>
<gene>
    <name evidence="1" type="ORF">RAN89_13530</name>
</gene>
<evidence type="ECO:0000313" key="1">
    <source>
        <dbReference type="EMBL" id="WNO03927.1"/>
    </source>
</evidence>
<dbReference type="Proteomes" id="UP001302257">
    <property type="component" value="Chromosome"/>
</dbReference>
<accession>A0ABZ0AWU2</accession>
<organism evidence="1 2">
    <name type="scientific">Rhodoferax mekongensis</name>
    <dbReference type="NCBI Taxonomy" id="3068341"/>
    <lineage>
        <taxon>Bacteria</taxon>
        <taxon>Pseudomonadati</taxon>
        <taxon>Pseudomonadota</taxon>
        <taxon>Betaproteobacteria</taxon>
        <taxon>Burkholderiales</taxon>
        <taxon>Comamonadaceae</taxon>
        <taxon>Rhodoferax</taxon>
    </lineage>
</organism>
<keyword evidence="2" id="KW-1185">Reference proteome</keyword>
<sequence>MLDSHLEEIAEARVESAEYLDFFDKPEYLVTESFESGELTLDFTAMSPSFLWSLLGILTKKEVVTHAEVTALIGLMPTPMTVIPTGTTPDPFFQVRNLVADCDGLLSALEARRSVTTVSHYSKAREAMKRLQGTVLVV</sequence>